<evidence type="ECO:0000256" key="1">
    <source>
        <dbReference type="SAM" id="Phobius"/>
    </source>
</evidence>
<dbReference type="AlphaFoldDB" id="A0A1G2MS27"/>
<gene>
    <name evidence="2" type="ORF">A3D56_02580</name>
</gene>
<reference evidence="2 3" key="1">
    <citation type="journal article" date="2016" name="Nat. Commun.">
        <title>Thousands of microbial genomes shed light on interconnected biogeochemical processes in an aquifer system.</title>
        <authorList>
            <person name="Anantharaman K."/>
            <person name="Brown C.T."/>
            <person name="Hug L.A."/>
            <person name="Sharon I."/>
            <person name="Castelle C.J."/>
            <person name="Probst A.J."/>
            <person name="Thomas B.C."/>
            <person name="Singh A."/>
            <person name="Wilkins M.J."/>
            <person name="Karaoz U."/>
            <person name="Brodie E.L."/>
            <person name="Williams K.H."/>
            <person name="Hubbard S.S."/>
            <person name="Banfield J.F."/>
        </authorList>
    </citation>
    <scope>NUCLEOTIDE SEQUENCE [LARGE SCALE GENOMIC DNA]</scope>
</reference>
<name>A0A1G2MS27_9BACT</name>
<keyword evidence="1" id="KW-0472">Membrane</keyword>
<dbReference type="EMBL" id="MHRP01000028">
    <property type="protein sequence ID" value="OHA26668.1"/>
    <property type="molecule type" value="Genomic_DNA"/>
</dbReference>
<evidence type="ECO:0000313" key="2">
    <source>
        <dbReference type="EMBL" id="OHA26668.1"/>
    </source>
</evidence>
<dbReference type="Proteomes" id="UP000177943">
    <property type="component" value="Unassembled WGS sequence"/>
</dbReference>
<accession>A0A1G2MS27</accession>
<evidence type="ECO:0008006" key="4">
    <source>
        <dbReference type="Google" id="ProtNLM"/>
    </source>
</evidence>
<evidence type="ECO:0000313" key="3">
    <source>
        <dbReference type="Proteomes" id="UP000177943"/>
    </source>
</evidence>
<feature type="transmembrane region" description="Helical" evidence="1">
    <location>
        <begin position="44"/>
        <end position="60"/>
    </location>
</feature>
<organism evidence="2 3">
    <name type="scientific">Candidatus Taylorbacteria bacterium RIFCSPHIGHO2_02_FULL_45_35</name>
    <dbReference type="NCBI Taxonomy" id="1802311"/>
    <lineage>
        <taxon>Bacteria</taxon>
        <taxon>Candidatus Tayloriibacteriota</taxon>
    </lineage>
</organism>
<keyword evidence="1" id="KW-0812">Transmembrane</keyword>
<comment type="caution">
    <text evidence="2">The sequence shown here is derived from an EMBL/GenBank/DDBJ whole genome shotgun (WGS) entry which is preliminary data.</text>
</comment>
<feature type="transmembrane region" description="Helical" evidence="1">
    <location>
        <begin position="21"/>
        <end position="38"/>
    </location>
</feature>
<sequence length="155" mass="18082">MENTPLKWEAEEYTYREKTPDWFYALGIIAVSIAGTSIIFKNYLFGILILVATFSLMLFAKRKPSLVSFELNDRGLRINRLLYPYSTLESFWLTNHENGPQKLLIQSKKMLSPLLIIPLGETINQEEIRSHLLNFLKEKEQNEPIAEKIMERLGF</sequence>
<protein>
    <recommendedName>
        <fullName evidence="4">DUF5673 domain-containing protein</fullName>
    </recommendedName>
</protein>
<proteinExistence type="predicted"/>
<keyword evidence="1" id="KW-1133">Transmembrane helix</keyword>